<evidence type="ECO:0000313" key="1">
    <source>
        <dbReference type="EMBL" id="KAG0424159.1"/>
    </source>
</evidence>
<proteinExistence type="predicted"/>
<comment type="caution">
    <text evidence="1">The sequence shown here is derived from an EMBL/GenBank/DDBJ whole genome shotgun (WGS) entry which is preliminary data.</text>
</comment>
<organism evidence="1 2">
    <name type="scientific">Ixodes persulcatus</name>
    <name type="common">Taiga tick</name>
    <dbReference type="NCBI Taxonomy" id="34615"/>
    <lineage>
        <taxon>Eukaryota</taxon>
        <taxon>Metazoa</taxon>
        <taxon>Ecdysozoa</taxon>
        <taxon>Arthropoda</taxon>
        <taxon>Chelicerata</taxon>
        <taxon>Arachnida</taxon>
        <taxon>Acari</taxon>
        <taxon>Parasitiformes</taxon>
        <taxon>Ixodida</taxon>
        <taxon>Ixodoidea</taxon>
        <taxon>Ixodidae</taxon>
        <taxon>Ixodinae</taxon>
        <taxon>Ixodes</taxon>
    </lineage>
</organism>
<protein>
    <submittedName>
        <fullName evidence="1">Uncharacterized protein</fullName>
    </submittedName>
</protein>
<reference evidence="1 2" key="1">
    <citation type="journal article" date="2020" name="Cell">
        <title>Large-Scale Comparative Analyses of Tick Genomes Elucidate Their Genetic Diversity and Vector Capacities.</title>
        <authorList>
            <consortium name="Tick Genome and Microbiome Consortium (TIGMIC)"/>
            <person name="Jia N."/>
            <person name="Wang J."/>
            <person name="Shi W."/>
            <person name="Du L."/>
            <person name="Sun Y."/>
            <person name="Zhan W."/>
            <person name="Jiang J.F."/>
            <person name="Wang Q."/>
            <person name="Zhang B."/>
            <person name="Ji P."/>
            <person name="Bell-Sakyi L."/>
            <person name="Cui X.M."/>
            <person name="Yuan T.T."/>
            <person name="Jiang B.G."/>
            <person name="Yang W.F."/>
            <person name="Lam T.T."/>
            <person name="Chang Q.C."/>
            <person name="Ding S.J."/>
            <person name="Wang X.J."/>
            <person name="Zhu J.G."/>
            <person name="Ruan X.D."/>
            <person name="Zhao L."/>
            <person name="Wei J.T."/>
            <person name="Ye R.Z."/>
            <person name="Que T.C."/>
            <person name="Du C.H."/>
            <person name="Zhou Y.H."/>
            <person name="Cheng J.X."/>
            <person name="Dai P.F."/>
            <person name="Guo W.B."/>
            <person name="Han X.H."/>
            <person name="Huang E.J."/>
            <person name="Li L.F."/>
            <person name="Wei W."/>
            <person name="Gao Y.C."/>
            <person name="Liu J.Z."/>
            <person name="Shao H.Z."/>
            <person name="Wang X."/>
            <person name="Wang C.C."/>
            <person name="Yang T.C."/>
            <person name="Huo Q.B."/>
            <person name="Li W."/>
            <person name="Chen H.Y."/>
            <person name="Chen S.E."/>
            <person name="Zhou L.G."/>
            <person name="Ni X.B."/>
            <person name="Tian J.H."/>
            <person name="Sheng Y."/>
            <person name="Liu T."/>
            <person name="Pan Y.S."/>
            <person name="Xia L.Y."/>
            <person name="Li J."/>
            <person name="Zhao F."/>
            <person name="Cao W.C."/>
        </authorList>
    </citation>
    <scope>NUCLEOTIDE SEQUENCE [LARGE SCALE GENOMIC DNA]</scope>
    <source>
        <strain evidence="1">Iper-2018</strain>
    </source>
</reference>
<evidence type="ECO:0000313" key="2">
    <source>
        <dbReference type="Proteomes" id="UP000805193"/>
    </source>
</evidence>
<name>A0AC60PU22_IXOPE</name>
<sequence>MEPSTNGCKDGPTPLLVQNHSESVQQEKKTPEKHSAKTAAAAPQDISAAPATPTVTSQRTRHAVTNSKSQANKSTPVAAAAGNKTSTAKEEAAPVSRRTPRTGGTGSTPGPGRPQSKPPQREASRRPPPAEASPVAPTSSSAAASSATPEMSPRRARKRESPRSPVGSGGDSGRASKRMRLQYQPFQSPGTLPVLALRSRPSSASSTPEDKVVVFHKGEFLAVRNETGSFYVCRTAQNVYKSSKRFKIQWLNNDSELDIYAPDFYDNTDFECVLTNLRMRRVDRGRYLLPDEERKRTLNILQRALNVENGMDIPDPRQLTMDGVDVSFVGKEEEEELSEASPTTTERRGRRRSSQKMEEEEDEEEDEEDDSDSDAGGRPSKGKGRPSTSKVKLKGKRGPKPSQSKWGSPASEKPEPLRPNPKVSLLEKDPFFETSSSGQVLLGDHGLLKTLLTDKDRICSVGLVRSVDVKLSALDYAVLREDHRAMQLLLEAPMGSLAAPPTNMLLHEDNLRWYPSALGPLLKPEVAQGANGALLLDSAQYMESPSIDRKRAVLLAVQHGVSQEIVEHLLDGQEEELSDLVAEALRHGHAKLAAALAKRAERCGSATGLHPLHRQVLLDNREPLPPFRPAGVVQKALGVHEVSPVHCAAVNAEHGYLSELLGALPCVEVQDAQGWRPLHYAAVSPGTATLELLLARGASLHPVDCLGDTPLHKAAMAGRARNLEVLLRSAAVLGWHDAGAVLAQQRNTQYRAGSEKGAPRSVDRANKEGWTALHLAARHNHLEAAQVLVRYKADVNRAPNAPCPRTTPLMLAAQQGSCDMVQLLVTAGASVEFQDEQGRSALTHAVLNGQTPACAQLLRLGSNPNRADMWGNTPVHYAAAYGWLSCLKVLLEAGAAPHKANDAKATPVLVAFLKGHMGVVDFLLDQSGVDLKVDGQEGATGRTLAMRAMRTRLTSSVYARLQFLLERQNSDATRVDAEGNNALHHLALADSEFRERLQQQEQDLCSAGASDTDGLGVVLEKDRAEHERCLEQVASLLLSSGCDSAALNKEQQSPLSLALHKGSLVLVECLLESGCQPDPKALAGSPGLLHQVALLAQGRDVLPLLKALLKQPPCAEGQESEARSPRDVLRQAANGHDREGLTPLLVTLRALGRHKEDRGEPRARLLALLRFLLEELGADAAAAVRGGRGPSALHLAALCPGAEAVELLLQHKPLLEPLDPDGLTPLARALALGNCAAARALVSAGASVNVDLRDGPHLVSLLVYAAMNNLPGELIQLLLKHRAMPKSAHPATGNTALHYVVCHRNNPDLLDTVRALLDAGLDPNGANAKGRTPLHLAANANTGAVDSSTALEELLLQRAARADVRDVRGRVPLHYAFVKIRRHWDDSPCDPVELATVLLAHQPALAEMQDEFGQTPLHCAATRGASVCALTLCQKMKSVEVKDKNGNTPLGLAVLHGHAGCCVMLLQKGANSTADLVLLPTPPKDPAGSDTAFWRWRYLLPKPEVTRHVPILQEVVRRSWQGILHLMLDQLENFGKNLTLAVEAALRTHSYGLALKLIGKVKHGWTLYSDKQTMLHLLAREAPRDKFQELQIRVAQALMDKGVPVMSRDEHGCSVLTYAAINWNHTLCEFFSDKIGTVAAACADPDRSLRTPFSAVFWRLQEERLPEPIQAWCLSLVQAGATADLLTCYPLRNLEFPGTRCLSEEERLHVEGPTAARLSPLILAVCKRNYTIVKMLLRAGVNSNFADGQQRTALMYAVKLNDIKMAKLLLNGSYDPEKDTDPYGDVRRSNFKKTSAVDLTHQDIYGWTALHHVVAPLPDCTYTCPAMLHLLAHVGAPLDTPDLNGVTPLHLAAARGVASLTLALQALLKLPHDQLPKVALHSLPLAQDSLDPAPGVPNFREDCSAFLEAQGAPPPREPLLDPDPFAQMEDSEVVLDKAQNVPYDVLLTTVDLGYGQHGLYSFYKMQLLQRSELVVLFSRWGRVGDSGQWRKSAYASLTEAAREFARLFRMKTGNSWEDLHNFKAQPRKYRPVQLEKRRSPPPRELPMNLSGPCPSRLPPPLQRLLRNLAEPELLARAPLSLGSEGQVALELLSQESLNTALALLEDIRQLVQEKASIQASAEQHQQESKLPELMLRIVEKSEELYCLIPVRGRRFERLEPLFEERGVQRMAALVHSLVHLQLATQLLLGAQLKATELHPLDYVYRSLRCKVHNMLLQKYASNILHYINRNTELPKTPPRVVGVYRVTREGEPQRLASCELSNHWLLWHATRASNLLGILASGLEVQPLAQHWNGDPMAKGICLADRFEQGRSLCQADSQEHGSKYMLLCEVALGRTRDLDLGHTGNTEPGSPGGYESTRALGRWQPHPLGTVSWHSCTVPLGRSNKAEPLQSPLSYNEYVVYKPAQVCLRYLVQFEED</sequence>
<keyword evidence="2" id="KW-1185">Reference proteome</keyword>
<accession>A0AC60PU22</accession>
<gene>
    <name evidence="1" type="ORF">HPB47_000091</name>
</gene>
<dbReference type="EMBL" id="JABSTQ010010009">
    <property type="protein sequence ID" value="KAG0424159.1"/>
    <property type="molecule type" value="Genomic_DNA"/>
</dbReference>
<dbReference type="Proteomes" id="UP000805193">
    <property type="component" value="Unassembled WGS sequence"/>
</dbReference>